<dbReference type="ExpressionAtlas" id="U4PQS6">
    <property type="expression patterns" value="baseline and differential"/>
</dbReference>
<gene>
    <name evidence="2 4" type="primary">atln-1</name>
    <name evidence="2" type="ORF">CELE_Y54G2A.2</name>
    <name evidence="4" type="ORF">Y54G2A.2</name>
</gene>
<keyword evidence="3" id="KW-1185">Reference proteome</keyword>
<accession>U4PQS6</accession>
<dbReference type="CTD" id="177059"/>
<name>U4PQS6_CAEEL</name>
<dbReference type="PeptideAtlas" id="U4PQS6"/>
<protein>
    <submittedName>
        <fullName evidence="2">GB1/RHD3-type G domain-containing protein</fullName>
    </submittedName>
</protein>
<dbReference type="RefSeq" id="NP_001294253.1">
    <property type="nucleotide sequence ID" value="NM_001307324.3"/>
</dbReference>
<keyword evidence="1" id="KW-0812">Transmembrane</keyword>
<sequence>MRTPTVLVTLMIIDYIFQEFFQLIGLDFIAGLCSSVLCLVIGALGVWAYSRYSGHLREAGGYVDDAVTYVWTNFISPNANHLGPLGGAIQMGEALGAGNRTANATAAPGAADGLRKRH</sequence>
<dbReference type="EMBL" id="BX284604">
    <property type="protein sequence ID" value="CDH92947.1"/>
    <property type="molecule type" value="Genomic_DNA"/>
</dbReference>
<dbReference type="Bgee" id="WBGene00021868">
    <property type="expression patterns" value="Expressed in pharyngeal muscle cell (C elegans) and 4 other cell types or tissues"/>
</dbReference>
<dbReference type="AGR" id="WB:WBGene00021868"/>
<dbReference type="GeneID" id="177059"/>
<proteinExistence type="evidence at protein level"/>
<dbReference type="HOGENOM" id="CLU_947421_0_0_1"/>
<evidence type="ECO:0000313" key="3">
    <source>
        <dbReference type="Proteomes" id="UP000001940"/>
    </source>
</evidence>
<evidence type="ECO:0000313" key="2">
    <source>
        <dbReference type="EMBL" id="CDH92947.1"/>
    </source>
</evidence>
<organism evidence="2 3">
    <name type="scientific">Caenorhabditis elegans</name>
    <dbReference type="NCBI Taxonomy" id="6239"/>
    <lineage>
        <taxon>Eukaryota</taxon>
        <taxon>Metazoa</taxon>
        <taxon>Ecdysozoa</taxon>
        <taxon>Nematoda</taxon>
        <taxon>Chromadorea</taxon>
        <taxon>Rhabditida</taxon>
        <taxon>Rhabditina</taxon>
        <taxon>Rhabditomorpha</taxon>
        <taxon>Rhabditoidea</taxon>
        <taxon>Rhabditidae</taxon>
        <taxon>Peloderinae</taxon>
        <taxon>Caenorhabditis</taxon>
    </lineage>
</organism>
<dbReference type="Proteomes" id="UP000001940">
    <property type="component" value="Chromosome IV"/>
</dbReference>
<evidence type="ECO:0000256" key="1">
    <source>
        <dbReference type="SAM" id="Phobius"/>
    </source>
</evidence>
<dbReference type="AlphaFoldDB" id="U4PQS6"/>
<dbReference type="WormBase" id="Y54G2A.2d">
    <property type="protein sequence ID" value="CE48618"/>
    <property type="gene ID" value="WBGene00021868"/>
    <property type="gene designation" value="atln-1"/>
</dbReference>
<evidence type="ECO:0007829" key="5">
    <source>
        <dbReference type="PeptideAtlas" id="U4PQS6"/>
    </source>
</evidence>
<evidence type="ECO:0000313" key="4">
    <source>
        <dbReference type="WormBase" id="Y54G2A.2d"/>
    </source>
</evidence>
<keyword evidence="1" id="KW-1133">Transmembrane helix</keyword>
<reference evidence="2 3" key="1">
    <citation type="journal article" date="1998" name="Science">
        <title>Genome sequence of the nematode C. elegans: a platform for investigating biology.</title>
        <authorList>
            <consortium name="The C. elegans sequencing consortium"/>
            <person name="Sulson J.E."/>
            <person name="Waterston R."/>
        </authorList>
    </citation>
    <scope>NUCLEOTIDE SEQUENCE [LARGE SCALE GENOMIC DNA]</scope>
    <source>
        <strain evidence="2 3">Bristol N2</strain>
    </source>
</reference>
<keyword evidence="1" id="KW-0472">Membrane</keyword>
<keyword evidence="5" id="KW-1267">Proteomics identification</keyword>
<dbReference type="OrthoDB" id="7788754at2759"/>
<feature type="transmembrane region" description="Helical" evidence="1">
    <location>
        <begin position="20"/>
        <end position="49"/>
    </location>
</feature>